<organism evidence="10 11">
    <name type="scientific">Acipenser oxyrinchus oxyrinchus</name>
    <dbReference type="NCBI Taxonomy" id="40147"/>
    <lineage>
        <taxon>Eukaryota</taxon>
        <taxon>Metazoa</taxon>
        <taxon>Chordata</taxon>
        <taxon>Craniata</taxon>
        <taxon>Vertebrata</taxon>
        <taxon>Euteleostomi</taxon>
        <taxon>Actinopterygii</taxon>
        <taxon>Chondrostei</taxon>
        <taxon>Acipenseriformes</taxon>
        <taxon>Acipenseridae</taxon>
        <taxon>Acipenser</taxon>
    </lineage>
</organism>
<evidence type="ECO:0000313" key="10">
    <source>
        <dbReference type="EMBL" id="KAK1159940.1"/>
    </source>
</evidence>
<dbReference type="EMBL" id="JAGXEW010000021">
    <property type="protein sequence ID" value="KAK1159940.1"/>
    <property type="molecule type" value="Genomic_DNA"/>
</dbReference>
<feature type="disulfide bond" evidence="8">
    <location>
        <begin position="160"/>
        <end position="203"/>
    </location>
</feature>
<evidence type="ECO:0000256" key="9">
    <source>
        <dbReference type="SAM" id="SignalP"/>
    </source>
</evidence>
<name>A0AAD8CZS2_ACIOX</name>
<protein>
    <submittedName>
        <fullName evidence="10">Transcobalamin-2-like</fullName>
    </submittedName>
</protein>
<feature type="binding site" evidence="7">
    <location>
        <position position="410"/>
    </location>
    <ligand>
        <name>cyanocob(III)alamin</name>
        <dbReference type="ChEBI" id="CHEBI:17439"/>
    </ligand>
</feature>
<feature type="binding site" evidence="7">
    <location>
        <position position="432"/>
    </location>
    <ligand>
        <name>cyanocob(III)alamin</name>
        <dbReference type="ChEBI" id="CHEBI:17439"/>
    </ligand>
</feature>
<dbReference type="Proteomes" id="UP001230051">
    <property type="component" value="Unassembled WGS sequence"/>
</dbReference>
<dbReference type="PANTHER" id="PTHR10559:SF18">
    <property type="entry name" value="TRANSCOBALAMIN II"/>
    <property type="match status" value="1"/>
</dbReference>
<evidence type="ECO:0000256" key="7">
    <source>
        <dbReference type="PIRSR" id="PIRSR602157-1"/>
    </source>
</evidence>
<keyword evidence="5 9" id="KW-0732">Signal</keyword>
<dbReference type="GO" id="GO:0006824">
    <property type="term" value="P:cobalt ion transport"/>
    <property type="evidence" value="ECO:0007669"/>
    <property type="project" value="UniProtKB-KW"/>
</dbReference>
<proteinExistence type="inferred from homology"/>
<sequence>MDWMFLALIVLGVFSIVSGKICEVPSGNANLITSLNKKLLRSVEDESEEANPSVYLGLRLSSTHSLSLELEYLAKLQTTLVPSLKSSLSEHKPQPITGLLALYALALRAACADPITATLNDKTVLQHLKQQLHHEKEHIANSNRPLTNYYQYSLGVLSLCVNGVRLNPHVIHKLTEAQKHSAFLHKDSASVDTEAMAGLAFQCLKDSAELYDALLNEHVQHALGAVKAQLVKAQDEKGLIGNVFSTPLAIQALLAMNSAASQCSTAVETLVTEMSLGTFHNPMAISHLLPVLHQKTYLDISKMDCTGEDDSLVLEPRPPAGDLPPEKVMVRVGVESSKAGPAIYTGRVRVPKGSSLHDALKEMQRQKPQEFSFETVDSLWGPYLTTVKGVMTQQENQTYWQLIKSPDTPLIEGIADYKIEHGDTFILRKSKW</sequence>
<feature type="binding site" evidence="7">
    <location>
        <position position="192"/>
    </location>
    <ligand>
        <name>cyanocob(III)alamin</name>
        <dbReference type="ChEBI" id="CHEBI:17439"/>
    </ligand>
</feature>
<reference evidence="10" key="1">
    <citation type="submission" date="2022-02" db="EMBL/GenBank/DDBJ databases">
        <title>Atlantic sturgeon de novo genome assembly.</title>
        <authorList>
            <person name="Stock M."/>
            <person name="Klopp C."/>
            <person name="Guiguen Y."/>
            <person name="Cabau C."/>
            <person name="Parinello H."/>
            <person name="Santidrian Yebra-Pimentel E."/>
            <person name="Kuhl H."/>
            <person name="Dirks R.P."/>
            <person name="Guessner J."/>
            <person name="Wuertz S."/>
            <person name="Du K."/>
            <person name="Schartl M."/>
        </authorList>
    </citation>
    <scope>NUCLEOTIDE SEQUENCE</scope>
    <source>
        <strain evidence="10">STURGEONOMICS-FGT-2020</strain>
        <tissue evidence="10">Whole blood</tissue>
    </source>
</reference>
<comment type="subcellular location">
    <subcellularLocation>
        <location evidence="1">Secreted</location>
    </subcellularLocation>
</comment>
<keyword evidence="4" id="KW-0964">Secreted</keyword>
<dbReference type="Pfam" id="PF01122">
    <property type="entry name" value="Cobalamin_bind"/>
    <property type="match status" value="1"/>
</dbReference>
<evidence type="ECO:0000256" key="3">
    <source>
        <dbReference type="ARBA" id="ARBA00022426"/>
    </source>
</evidence>
<feature type="binding site" evidence="7">
    <location>
        <begin position="147"/>
        <end position="151"/>
    </location>
    <ligand>
        <name>cyanocob(III)alamin</name>
        <dbReference type="ChEBI" id="CHEBI:17439"/>
    </ligand>
</feature>
<dbReference type="InterPro" id="IPR051588">
    <property type="entry name" value="Cobalamin_Transport"/>
</dbReference>
<evidence type="ECO:0000256" key="8">
    <source>
        <dbReference type="PIRSR" id="PIRSR602157-2"/>
    </source>
</evidence>
<feature type="binding site" evidence="7">
    <location>
        <begin position="383"/>
        <end position="384"/>
    </location>
    <ligand>
        <name>cyanocob(III)alamin</name>
        <dbReference type="ChEBI" id="CHEBI:17439"/>
    </ligand>
</feature>
<dbReference type="GO" id="GO:0031419">
    <property type="term" value="F:cobalamin binding"/>
    <property type="evidence" value="ECO:0007669"/>
    <property type="project" value="InterPro"/>
</dbReference>
<keyword evidence="3" id="KW-0171">Cobalt transport</keyword>
<dbReference type="Gene3D" id="1.50.10.20">
    <property type="match status" value="1"/>
</dbReference>
<accession>A0AAD8CZS2</accession>
<comment type="caution">
    <text evidence="10">The sequence shown here is derived from an EMBL/GenBank/DDBJ whole genome shotgun (WGS) entry which is preliminary data.</text>
</comment>
<feature type="binding site" evidence="7">
    <location>
        <begin position="400"/>
        <end position="402"/>
    </location>
    <ligand>
        <name>cyanocob(III)alamin</name>
        <dbReference type="ChEBI" id="CHEBI:17439"/>
    </ligand>
</feature>
<dbReference type="GO" id="GO:0015889">
    <property type="term" value="P:cobalamin transport"/>
    <property type="evidence" value="ECO:0007669"/>
    <property type="project" value="InterPro"/>
</dbReference>
<feature type="binding site" evidence="7">
    <location>
        <position position="242"/>
    </location>
    <ligand>
        <name>cyanocob(III)alamin</name>
        <dbReference type="ChEBI" id="CHEBI:17439"/>
    </ligand>
</feature>
<evidence type="ECO:0000313" key="11">
    <source>
        <dbReference type="Proteomes" id="UP001230051"/>
    </source>
</evidence>
<comment type="similarity">
    <text evidence="2">Belongs to the eukaryotic cobalamin transport proteins family.</text>
</comment>
<dbReference type="Gene3D" id="2.170.130.30">
    <property type="match status" value="1"/>
</dbReference>
<evidence type="ECO:0000256" key="5">
    <source>
        <dbReference type="ARBA" id="ARBA00022729"/>
    </source>
</evidence>
<keyword evidence="3" id="KW-0406">Ion transport</keyword>
<evidence type="ECO:0000256" key="2">
    <source>
        <dbReference type="ARBA" id="ARBA00006449"/>
    </source>
</evidence>
<keyword evidence="6 7" id="KW-0170">Cobalt</keyword>
<dbReference type="PANTHER" id="PTHR10559">
    <property type="entry name" value="TRANSCOBALAMIN-1/GASTRIC INTRINSIC FACTOR"/>
    <property type="match status" value="1"/>
</dbReference>
<keyword evidence="3" id="KW-0813">Transport</keyword>
<keyword evidence="11" id="KW-1185">Reference proteome</keyword>
<evidence type="ECO:0000256" key="1">
    <source>
        <dbReference type="ARBA" id="ARBA00004613"/>
    </source>
</evidence>
<evidence type="ECO:0000256" key="6">
    <source>
        <dbReference type="ARBA" id="ARBA00023285"/>
    </source>
</evidence>
<dbReference type="AlphaFoldDB" id="A0AAD8CZS2"/>
<keyword evidence="8" id="KW-1015">Disulfide bond</keyword>
<feature type="disulfide bond" evidence="8">
    <location>
        <begin position="22"/>
        <end position="263"/>
    </location>
</feature>
<feature type="signal peptide" evidence="9">
    <location>
        <begin position="1"/>
        <end position="19"/>
    </location>
</feature>
<dbReference type="InterPro" id="IPR002157">
    <property type="entry name" value="Cbl-bd_prot"/>
</dbReference>
<evidence type="ECO:0000256" key="4">
    <source>
        <dbReference type="ARBA" id="ARBA00022525"/>
    </source>
</evidence>
<dbReference type="GO" id="GO:0005615">
    <property type="term" value="C:extracellular space"/>
    <property type="evidence" value="ECO:0007669"/>
    <property type="project" value="TreeGrafter"/>
</dbReference>
<feature type="chain" id="PRO_5042246828" evidence="9">
    <location>
        <begin position="20"/>
        <end position="432"/>
    </location>
</feature>
<gene>
    <name evidence="10" type="primary">TCN2</name>
    <name evidence="10" type="ORF">AOXY_G21404</name>
</gene>